<keyword evidence="5" id="KW-0378">Hydrolase</keyword>
<dbReference type="Pfam" id="PF10503">
    <property type="entry name" value="Esterase_PHB"/>
    <property type="match status" value="1"/>
</dbReference>
<dbReference type="EMBL" id="CP046172">
    <property type="protein sequence ID" value="QIS12111.1"/>
    <property type="molecule type" value="Genomic_DNA"/>
</dbReference>
<dbReference type="RefSeq" id="WP_203217616.1">
    <property type="nucleotide sequence ID" value="NZ_CP046172.1"/>
</dbReference>
<evidence type="ECO:0000256" key="5">
    <source>
        <dbReference type="ARBA" id="ARBA00022801"/>
    </source>
</evidence>
<evidence type="ECO:0000256" key="1">
    <source>
        <dbReference type="ARBA" id="ARBA00004613"/>
    </source>
</evidence>
<protein>
    <submittedName>
        <fullName evidence="9">Esterase</fullName>
    </submittedName>
</protein>
<proteinExistence type="predicted"/>
<dbReference type="AlphaFoldDB" id="A0A6G9YFW5"/>
<sequence>MPRTLVAVVLCAVIACTVACGRSAARTPGDPTLDLNVGGTQRHYLIHRPAAPRLGRIPAVLVFHGGGGTARYMADRSGFDRLADDSGFLAVYPDGIDKSWNDGRGGDTRAGALGVDDVGFVSSLIDRLVADENVDPARIFATGMSNGAMFTEDLGCRLSAKLAAIAPVAGTLPAADAPDCAPTHPLPVLEIHGTADPVVPYQGGVVRVTSGNLGGSGSSPVLSTDATQQLWRAKNGCGQPDTANLPSRTDDGTSVTTYTAACAGGTSVVLYSVTGGGHSWPGGQQYLPAALIGPVSHQFDATETIWRFFAAVHP</sequence>
<dbReference type="InterPro" id="IPR010126">
    <property type="entry name" value="Esterase_phb"/>
</dbReference>
<keyword evidence="2" id="KW-0964">Secreted</keyword>
<dbReference type="InterPro" id="IPR029058">
    <property type="entry name" value="AB_hydrolase_fold"/>
</dbReference>
<keyword evidence="7" id="KW-0624">Polysaccharide degradation</keyword>
<name>A0A6G9YFW5_9NOCA</name>
<feature type="signal peptide" evidence="8">
    <location>
        <begin position="1"/>
        <end position="24"/>
    </location>
</feature>
<feature type="chain" id="PRO_5026105065" evidence="8">
    <location>
        <begin position="25"/>
        <end position="314"/>
    </location>
</feature>
<dbReference type="GO" id="GO:0005576">
    <property type="term" value="C:extracellular region"/>
    <property type="evidence" value="ECO:0007669"/>
    <property type="project" value="UniProtKB-SubCell"/>
</dbReference>
<dbReference type="PANTHER" id="PTHR38050">
    <property type="match status" value="1"/>
</dbReference>
<dbReference type="GO" id="GO:0045493">
    <property type="term" value="P:xylan catabolic process"/>
    <property type="evidence" value="ECO:0007669"/>
    <property type="project" value="UniProtKB-KW"/>
</dbReference>
<evidence type="ECO:0000313" key="10">
    <source>
        <dbReference type="Proteomes" id="UP000503540"/>
    </source>
</evidence>
<dbReference type="PROSITE" id="PS51257">
    <property type="entry name" value="PROKAR_LIPOPROTEIN"/>
    <property type="match status" value="1"/>
</dbReference>
<accession>A0A6G9YFW5</accession>
<keyword evidence="6" id="KW-0119">Carbohydrate metabolism</keyword>
<reference evidence="9 10" key="1">
    <citation type="journal article" date="2019" name="ACS Chem. Biol.">
        <title>Identification and Mobilization of a Cryptic Antibiotic Biosynthesis Gene Locus from a Human-Pathogenic Nocardia Isolate.</title>
        <authorList>
            <person name="Herisse M."/>
            <person name="Ishida K."/>
            <person name="Porter J.L."/>
            <person name="Howden B."/>
            <person name="Hertweck C."/>
            <person name="Stinear T.P."/>
            <person name="Pidot S.J."/>
        </authorList>
    </citation>
    <scope>NUCLEOTIDE SEQUENCE [LARGE SCALE GENOMIC DNA]</scope>
    <source>
        <strain evidence="9 10">AUSMDU00012717</strain>
    </source>
</reference>
<evidence type="ECO:0000256" key="3">
    <source>
        <dbReference type="ARBA" id="ARBA00022651"/>
    </source>
</evidence>
<evidence type="ECO:0000256" key="2">
    <source>
        <dbReference type="ARBA" id="ARBA00022525"/>
    </source>
</evidence>
<evidence type="ECO:0000256" key="7">
    <source>
        <dbReference type="ARBA" id="ARBA00023326"/>
    </source>
</evidence>
<keyword evidence="3" id="KW-0858">Xylan degradation</keyword>
<dbReference type="GO" id="GO:0030600">
    <property type="term" value="F:feruloyl esterase activity"/>
    <property type="evidence" value="ECO:0007669"/>
    <property type="project" value="InterPro"/>
</dbReference>
<keyword evidence="4 8" id="KW-0732">Signal</keyword>
<evidence type="ECO:0000256" key="6">
    <source>
        <dbReference type="ARBA" id="ARBA00023277"/>
    </source>
</evidence>
<dbReference type="InterPro" id="IPR043595">
    <property type="entry name" value="FaeB/C/D"/>
</dbReference>
<evidence type="ECO:0000256" key="8">
    <source>
        <dbReference type="SAM" id="SignalP"/>
    </source>
</evidence>
<organism evidence="9 10">
    <name type="scientific">Nocardia arthritidis</name>
    <dbReference type="NCBI Taxonomy" id="228602"/>
    <lineage>
        <taxon>Bacteria</taxon>
        <taxon>Bacillati</taxon>
        <taxon>Actinomycetota</taxon>
        <taxon>Actinomycetes</taxon>
        <taxon>Mycobacteriales</taxon>
        <taxon>Nocardiaceae</taxon>
        <taxon>Nocardia</taxon>
    </lineage>
</organism>
<dbReference type="PANTHER" id="PTHR38050:SF2">
    <property type="entry name" value="FERULOYL ESTERASE C-RELATED"/>
    <property type="match status" value="1"/>
</dbReference>
<evidence type="ECO:0000313" key="9">
    <source>
        <dbReference type="EMBL" id="QIS12111.1"/>
    </source>
</evidence>
<dbReference type="SUPFAM" id="SSF53474">
    <property type="entry name" value="alpha/beta-Hydrolases"/>
    <property type="match status" value="1"/>
</dbReference>
<dbReference type="Proteomes" id="UP000503540">
    <property type="component" value="Chromosome"/>
</dbReference>
<comment type="subcellular location">
    <subcellularLocation>
        <location evidence="1">Secreted</location>
    </subcellularLocation>
</comment>
<evidence type="ECO:0000256" key="4">
    <source>
        <dbReference type="ARBA" id="ARBA00022729"/>
    </source>
</evidence>
<keyword evidence="10" id="KW-1185">Reference proteome</keyword>
<gene>
    <name evidence="9" type="ORF">F5544_21240</name>
</gene>
<dbReference type="KEGG" id="nah:F5544_21240"/>
<dbReference type="Gene3D" id="3.40.50.1820">
    <property type="entry name" value="alpha/beta hydrolase"/>
    <property type="match status" value="1"/>
</dbReference>